<dbReference type="OrthoDB" id="5604732at2"/>
<dbReference type="EMBL" id="CP022375">
    <property type="protein sequence ID" value="AXH30354.1"/>
    <property type="molecule type" value="Genomic_DNA"/>
</dbReference>
<feature type="chain" id="PRO_5016930554" evidence="2">
    <location>
        <begin position="24"/>
        <end position="116"/>
    </location>
</feature>
<name>A0A345JSQ8_9GAMM</name>
<dbReference type="KEGG" id="foo:CGC45_07060"/>
<dbReference type="Proteomes" id="UP000253862">
    <property type="component" value="Chromosome"/>
</dbReference>
<feature type="region of interest" description="Disordered" evidence="1">
    <location>
        <begin position="27"/>
        <end position="51"/>
    </location>
</feature>
<evidence type="ECO:0000256" key="1">
    <source>
        <dbReference type="SAM" id="MobiDB-lite"/>
    </source>
</evidence>
<dbReference type="AlphaFoldDB" id="A0A345JSQ8"/>
<organism evidence="3 4">
    <name type="scientific">Francisella opportunistica</name>
    <dbReference type="NCBI Taxonomy" id="2016517"/>
    <lineage>
        <taxon>Bacteria</taxon>
        <taxon>Pseudomonadati</taxon>
        <taxon>Pseudomonadota</taxon>
        <taxon>Gammaproteobacteria</taxon>
        <taxon>Thiotrichales</taxon>
        <taxon>Francisellaceae</taxon>
        <taxon>Francisella</taxon>
    </lineage>
</organism>
<feature type="compositionally biased region" description="Basic and acidic residues" evidence="1">
    <location>
        <begin position="27"/>
        <end position="40"/>
    </location>
</feature>
<keyword evidence="4" id="KW-1185">Reference proteome</keyword>
<evidence type="ECO:0000313" key="3">
    <source>
        <dbReference type="EMBL" id="AXH30354.1"/>
    </source>
</evidence>
<dbReference type="RefSeq" id="WP_071629616.1">
    <property type="nucleotide sequence ID" value="NZ_CP022375.1"/>
</dbReference>
<proteinExistence type="predicted"/>
<evidence type="ECO:0000313" key="4">
    <source>
        <dbReference type="Proteomes" id="UP000253862"/>
    </source>
</evidence>
<sequence>MRKYTKILLAIILCCSTLSLALAEHGADKNNSDNDKKENSNNRQQNDSYNNFQIYRDSNGKIYLLKNGFDCTINRTCNNAEKIYINTNCKSKKDCENLNKLQDISKNLGVIHQQQS</sequence>
<feature type="signal peptide" evidence="2">
    <location>
        <begin position="1"/>
        <end position="23"/>
    </location>
</feature>
<gene>
    <name evidence="3" type="ORF">CGC43_07050</name>
</gene>
<keyword evidence="2" id="KW-0732">Signal</keyword>
<reference evidence="3 4" key="1">
    <citation type="submission" date="2017-07" db="EMBL/GenBank/DDBJ databases">
        <title>Complete genome sequences and comparative analysis of the novel pathogen Francisella opportunistica.</title>
        <authorList>
            <person name="Dietrich E.A."/>
            <person name="Kingry L.C."/>
            <person name="Petersen J.M."/>
        </authorList>
    </citation>
    <scope>NUCLEOTIDE SEQUENCE [LARGE SCALE GENOMIC DNA]</scope>
    <source>
        <strain evidence="3 4">14-2155</strain>
    </source>
</reference>
<protein>
    <submittedName>
        <fullName evidence="3">Uncharacterized protein</fullName>
    </submittedName>
</protein>
<evidence type="ECO:0000256" key="2">
    <source>
        <dbReference type="SAM" id="SignalP"/>
    </source>
</evidence>
<accession>A0A345JSQ8</accession>